<dbReference type="RefSeq" id="WP_386811218.1">
    <property type="nucleotide sequence ID" value="NZ_JBHTIH010000002.1"/>
</dbReference>
<keyword evidence="1" id="KW-0175">Coiled coil</keyword>
<proteinExistence type="predicted"/>
<dbReference type="Proteomes" id="UP001597090">
    <property type="component" value="Unassembled WGS sequence"/>
</dbReference>
<evidence type="ECO:0000256" key="2">
    <source>
        <dbReference type="SAM" id="MobiDB-lite"/>
    </source>
</evidence>
<evidence type="ECO:0000313" key="4">
    <source>
        <dbReference type="Proteomes" id="UP001597090"/>
    </source>
</evidence>
<feature type="coiled-coil region" evidence="1">
    <location>
        <begin position="113"/>
        <end position="171"/>
    </location>
</feature>
<evidence type="ECO:0000256" key="1">
    <source>
        <dbReference type="SAM" id="Coils"/>
    </source>
</evidence>
<feature type="compositionally biased region" description="Basic and acidic residues" evidence="2">
    <location>
        <begin position="209"/>
        <end position="225"/>
    </location>
</feature>
<evidence type="ECO:0008006" key="5">
    <source>
        <dbReference type="Google" id="ProtNLM"/>
    </source>
</evidence>
<dbReference type="EMBL" id="JBHTIH010000002">
    <property type="protein sequence ID" value="MFD0738286.1"/>
    <property type="molecule type" value="Genomic_DNA"/>
</dbReference>
<name>A0ABW2YJK2_9GAMM</name>
<evidence type="ECO:0000313" key="3">
    <source>
        <dbReference type="EMBL" id="MFD0738286.1"/>
    </source>
</evidence>
<protein>
    <recommendedName>
        <fullName evidence="5">Cell envelope biogenesis protein TolA</fullName>
    </recommendedName>
</protein>
<keyword evidence="4" id="KW-1185">Reference proteome</keyword>
<gene>
    <name evidence="3" type="ORF">ACFQZQ_03145</name>
</gene>
<reference evidence="4" key="1">
    <citation type="journal article" date="2019" name="Int. J. Syst. Evol. Microbiol.">
        <title>The Global Catalogue of Microorganisms (GCM) 10K type strain sequencing project: providing services to taxonomists for standard genome sequencing and annotation.</title>
        <authorList>
            <consortium name="The Broad Institute Genomics Platform"/>
            <consortium name="The Broad Institute Genome Sequencing Center for Infectious Disease"/>
            <person name="Wu L."/>
            <person name="Ma J."/>
        </authorList>
    </citation>
    <scope>NUCLEOTIDE SEQUENCE [LARGE SCALE GENOMIC DNA]</scope>
    <source>
        <strain evidence="4">CCUG 55491</strain>
    </source>
</reference>
<feature type="region of interest" description="Disordered" evidence="2">
    <location>
        <begin position="209"/>
        <end position="233"/>
    </location>
</feature>
<comment type="caution">
    <text evidence="3">The sequence shown here is derived from an EMBL/GenBank/DDBJ whole genome shotgun (WGS) entry which is preliminary data.</text>
</comment>
<organism evidence="3 4">
    <name type="scientific">Lysobacter koreensis</name>
    <dbReference type="NCBI Taxonomy" id="266122"/>
    <lineage>
        <taxon>Bacteria</taxon>
        <taxon>Pseudomonadati</taxon>
        <taxon>Pseudomonadota</taxon>
        <taxon>Gammaproteobacteria</taxon>
        <taxon>Lysobacterales</taxon>
        <taxon>Lysobacteraceae</taxon>
        <taxon>Lysobacter</taxon>
    </lineage>
</organism>
<accession>A0ABW2YJK2</accession>
<sequence>MNAQLKEAESTEIELLPADALDKPIELFTRVKLDEVIEKIRAAVKIVPDLTTEGGRKAIASTAYKVARSKTAIDAAGRGMVEGWKSQAKVIDGLRKHSWDALETLQAEVRAPLTEWENEQKRIEAEAIEAARLRREAEEAERAADLARREAEIAEREARLAEAEQAEANRLAKIEADRVQAERDEAIRVQAAADAERTAAAAIEQAKQDAIEAESRREREAEEARQATIAAAERAEREQAEAVRQAEARAAEQAAAREAARLAVEQEQREADEKRAANRKHCAAVNNTALVALMKAGLSDEAAKLAVTAIASGKVPAVSIAY</sequence>